<feature type="compositionally biased region" description="Basic residues" evidence="1">
    <location>
        <begin position="88"/>
        <end position="103"/>
    </location>
</feature>
<accession>A0AAE9Z5K0</accession>
<dbReference type="Gene3D" id="1.10.260.40">
    <property type="entry name" value="lambda repressor-like DNA-binding domains"/>
    <property type="match status" value="1"/>
</dbReference>
<evidence type="ECO:0000256" key="1">
    <source>
        <dbReference type="SAM" id="MobiDB-lite"/>
    </source>
</evidence>
<dbReference type="EMBL" id="CP059733">
    <property type="protein sequence ID" value="WDE06682.1"/>
    <property type="molecule type" value="Genomic_DNA"/>
</dbReference>
<dbReference type="Pfam" id="PF01381">
    <property type="entry name" value="HTH_3"/>
    <property type="match status" value="1"/>
</dbReference>
<feature type="domain" description="HTH cro/C1-type" evidence="2">
    <location>
        <begin position="11"/>
        <end position="65"/>
    </location>
</feature>
<name>A0AAE9Z5K0_9GAMM</name>
<evidence type="ECO:0000259" key="2">
    <source>
        <dbReference type="PROSITE" id="PS50943"/>
    </source>
</evidence>
<feature type="region of interest" description="Disordered" evidence="1">
    <location>
        <begin position="81"/>
        <end position="123"/>
    </location>
</feature>
<dbReference type="InterPro" id="IPR010982">
    <property type="entry name" value="Lambda_DNA-bd_dom_sf"/>
</dbReference>
<evidence type="ECO:0000313" key="3">
    <source>
        <dbReference type="EMBL" id="WDE06682.1"/>
    </source>
</evidence>
<reference evidence="3 4" key="2">
    <citation type="journal article" date="2022" name="Mar. Drugs">
        <title>Bioassay-Guided Fractionation Leads to the Detection of Cholic Acid Generated by the Rare Thalassomonas sp.</title>
        <authorList>
            <person name="Pheiffer F."/>
            <person name="Schneider Y.K."/>
            <person name="Hansen E.H."/>
            <person name="Andersen J.H."/>
            <person name="Isaksson J."/>
            <person name="Busche T."/>
            <person name="R C."/>
            <person name="Kalinowski J."/>
            <person name="Zyl L.V."/>
            <person name="Trindade M."/>
        </authorList>
    </citation>
    <scope>NUCLEOTIDE SEQUENCE [LARGE SCALE GENOMIC DNA]</scope>
    <source>
        <strain evidence="3 4">XOM25</strain>
    </source>
</reference>
<keyword evidence="4" id="KW-1185">Reference proteome</keyword>
<dbReference type="SUPFAM" id="SSF47413">
    <property type="entry name" value="lambda repressor-like DNA-binding domains"/>
    <property type="match status" value="1"/>
</dbReference>
<protein>
    <submittedName>
        <fullName evidence="3">Helix-turn-helix transcriptional regulator</fullName>
    </submittedName>
</protein>
<gene>
    <name evidence="3" type="ORF">SG34_007195</name>
</gene>
<dbReference type="Proteomes" id="UP000032352">
    <property type="component" value="Chromosome"/>
</dbReference>
<dbReference type="AlphaFoldDB" id="A0AAE9Z5K0"/>
<reference evidence="3 4" key="1">
    <citation type="journal article" date="2015" name="Genome Announc.">
        <title>Draft Genome Sequences of Marine Isolates of Thalassomonas viridans and Thalassomonas actiniarum.</title>
        <authorList>
            <person name="Olonade I."/>
            <person name="van Zyl L.J."/>
            <person name="Trindade M."/>
        </authorList>
    </citation>
    <scope>NUCLEOTIDE SEQUENCE [LARGE SCALE GENOMIC DNA]</scope>
    <source>
        <strain evidence="3 4">XOM25</strain>
    </source>
</reference>
<dbReference type="KEGG" id="tvd:SG34_007195"/>
<evidence type="ECO:0000313" key="4">
    <source>
        <dbReference type="Proteomes" id="UP000032352"/>
    </source>
</evidence>
<proteinExistence type="predicted"/>
<feature type="compositionally biased region" description="Basic and acidic residues" evidence="1">
    <location>
        <begin position="104"/>
        <end position="113"/>
    </location>
</feature>
<dbReference type="GO" id="GO:0003677">
    <property type="term" value="F:DNA binding"/>
    <property type="evidence" value="ECO:0007669"/>
    <property type="project" value="InterPro"/>
</dbReference>
<dbReference type="CDD" id="cd00093">
    <property type="entry name" value="HTH_XRE"/>
    <property type="match status" value="1"/>
</dbReference>
<dbReference type="RefSeq" id="WP_044840546.1">
    <property type="nucleotide sequence ID" value="NZ_CP059733.1"/>
</dbReference>
<organism evidence="3 4">
    <name type="scientific">Thalassomonas viridans</name>
    <dbReference type="NCBI Taxonomy" id="137584"/>
    <lineage>
        <taxon>Bacteria</taxon>
        <taxon>Pseudomonadati</taxon>
        <taxon>Pseudomonadota</taxon>
        <taxon>Gammaproteobacteria</taxon>
        <taxon>Alteromonadales</taxon>
        <taxon>Colwelliaceae</taxon>
        <taxon>Thalassomonas</taxon>
    </lineage>
</organism>
<dbReference type="InterPro" id="IPR001387">
    <property type="entry name" value="Cro/C1-type_HTH"/>
</dbReference>
<sequence length="123" mass="14286">MFVRFITGDDLRRARLSVNRSTEEVAKKVGVSRITLENWENEITRPSVNQALEVLVYCHLDIKPLLKQLEALKELFDTCQDGDINKPNARRSSKKKNHLKKAKKLTETTENKEFNYANEDTDH</sequence>
<dbReference type="SMART" id="SM00530">
    <property type="entry name" value="HTH_XRE"/>
    <property type="match status" value="1"/>
</dbReference>
<dbReference type="PROSITE" id="PS50943">
    <property type="entry name" value="HTH_CROC1"/>
    <property type="match status" value="1"/>
</dbReference>